<evidence type="ECO:0000313" key="11">
    <source>
        <dbReference type="EMBL" id="KIK57699.1"/>
    </source>
</evidence>
<dbReference type="InterPro" id="IPR006367">
    <property type="entry name" value="Sirohaem_synthase_N"/>
</dbReference>
<dbReference type="Gene3D" id="1.10.3280.10">
    <property type="entry name" value="Siroheme synthase, domain 3"/>
    <property type="match status" value="1"/>
</dbReference>
<dbReference type="PANTHER" id="PTHR35330">
    <property type="entry name" value="SIROHEME BIOSYNTHESIS PROTEIN MET8"/>
    <property type="match status" value="1"/>
</dbReference>
<dbReference type="Pfam" id="PF13241">
    <property type="entry name" value="NAD_binding_7"/>
    <property type="match status" value="1"/>
</dbReference>
<dbReference type="GO" id="GO:0043115">
    <property type="term" value="F:precorrin-2 dehydrogenase activity"/>
    <property type="evidence" value="ECO:0007669"/>
    <property type="project" value="UniProtKB-EC"/>
</dbReference>
<evidence type="ECO:0000256" key="3">
    <source>
        <dbReference type="ARBA" id="ARBA00023002"/>
    </source>
</evidence>
<evidence type="ECO:0000256" key="8">
    <source>
        <dbReference type="SAM" id="Phobius"/>
    </source>
</evidence>
<dbReference type="SUPFAM" id="SSF75615">
    <property type="entry name" value="Siroheme synthase middle domains-like"/>
    <property type="match status" value="1"/>
</dbReference>
<dbReference type="HOGENOM" id="CLU_011276_8_5_1"/>
<dbReference type="UniPathway" id="UPA00262">
    <property type="reaction ID" value="UER00222"/>
</dbReference>
<dbReference type="OrthoDB" id="1721126at2759"/>
<keyword evidence="8" id="KW-0472">Membrane</keyword>
<reference evidence="11 12" key="1">
    <citation type="submission" date="2014-04" db="EMBL/GenBank/DDBJ databases">
        <title>Evolutionary Origins and Diversification of the Mycorrhizal Mutualists.</title>
        <authorList>
            <consortium name="DOE Joint Genome Institute"/>
            <consortium name="Mycorrhizal Genomics Consortium"/>
            <person name="Kohler A."/>
            <person name="Kuo A."/>
            <person name="Nagy L.G."/>
            <person name="Floudas D."/>
            <person name="Copeland A."/>
            <person name="Barry K.W."/>
            <person name="Cichocki N."/>
            <person name="Veneault-Fourrey C."/>
            <person name="LaButti K."/>
            <person name="Lindquist E.A."/>
            <person name="Lipzen A."/>
            <person name="Lundell T."/>
            <person name="Morin E."/>
            <person name="Murat C."/>
            <person name="Riley R."/>
            <person name="Ohm R."/>
            <person name="Sun H."/>
            <person name="Tunlid A."/>
            <person name="Henrissat B."/>
            <person name="Grigoriev I.V."/>
            <person name="Hibbett D.S."/>
            <person name="Martin F."/>
        </authorList>
    </citation>
    <scope>NUCLEOTIDE SEQUENCE [LARGE SCALE GENOMIC DNA]</scope>
    <source>
        <strain evidence="11 12">FD-317 M1</strain>
    </source>
</reference>
<comment type="pathway">
    <text evidence="1">Porphyrin-containing compound metabolism; siroheme biosynthesis; sirohydrochlorin from precorrin-2: step 1/1.</text>
</comment>
<evidence type="ECO:0000256" key="6">
    <source>
        <dbReference type="ARBA" id="ARBA00047561"/>
    </source>
</evidence>
<keyword evidence="8" id="KW-1133">Transmembrane helix</keyword>
<evidence type="ECO:0000256" key="5">
    <source>
        <dbReference type="ARBA" id="ARBA00023244"/>
    </source>
</evidence>
<comment type="catalytic activity">
    <reaction evidence="6">
        <text>precorrin-2 + NAD(+) = sirohydrochlorin + NADH + 2 H(+)</text>
        <dbReference type="Rhea" id="RHEA:15613"/>
        <dbReference type="ChEBI" id="CHEBI:15378"/>
        <dbReference type="ChEBI" id="CHEBI:57540"/>
        <dbReference type="ChEBI" id="CHEBI:57945"/>
        <dbReference type="ChEBI" id="CHEBI:58351"/>
        <dbReference type="ChEBI" id="CHEBI:58827"/>
        <dbReference type="EC" id="1.3.1.76"/>
    </reaction>
</comment>
<sequence>MQTQPVDSPSPSGGSLMIAWQLKDKRVLLVGGGEVASQRVEHLLGADAHITILCPEKGLCPATKMYIDNHPQRISYYDRRFTGPAELHKMDLVLTAIDSPAASREIVELCRKAKIPVNAADIPDLCDFYFGAQIRDGPLQILISSNGNGPRIAALIKDKVRASLEGHEGLAISKIGQLRSQLKGRVPEIGGATGRKRMKWMSRICNEWRLKDFIALDDDMIQKLLDEGWEKNRVPTFEEVSSGKPSPSSLDSPGSDKVQPPNSHLFGSNLLLPLANFVAGAVVMAAIMLARQR</sequence>
<gene>
    <name evidence="11" type="ORF">GYMLUDRAFT_228732</name>
</gene>
<dbReference type="InterPro" id="IPR028281">
    <property type="entry name" value="Sirohaem_synthase_central"/>
</dbReference>
<accession>A0A0D0C5C6</accession>
<dbReference type="EC" id="1.3.1.76" evidence="2"/>
<dbReference type="Proteomes" id="UP000053593">
    <property type="component" value="Unassembled WGS sequence"/>
</dbReference>
<keyword evidence="12" id="KW-1185">Reference proteome</keyword>
<dbReference type="SUPFAM" id="SSF51735">
    <property type="entry name" value="NAD(P)-binding Rossmann-fold domains"/>
    <property type="match status" value="1"/>
</dbReference>
<dbReference type="Pfam" id="PF14824">
    <property type="entry name" value="Sirohm_synth_M"/>
    <property type="match status" value="1"/>
</dbReference>
<keyword evidence="3" id="KW-0560">Oxidoreductase</keyword>
<dbReference type="InterPro" id="IPR028161">
    <property type="entry name" value="Met8-like"/>
</dbReference>
<feature type="region of interest" description="Disordered" evidence="7">
    <location>
        <begin position="237"/>
        <end position="259"/>
    </location>
</feature>
<protein>
    <recommendedName>
        <fullName evidence="2">precorrin-2 dehydrogenase</fullName>
        <ecNumber evidence="2">1.3.1.76</ecNumber>
    </recommendedName>
</protein>
<proteinExistence type="predicted"/>
<feature type="domain" description="Siroheme biosynthesis protein Met8 C-terminal" evidence="9">
    <location>
        <begin position="169"/>
        <end position="235"/>
    </location>
</feature>
<dbReference type="NCBIfam" id="TIGR01470">
    <property type="entry name" value="cysG_Nterm"/>
    <property type="match status" value="1"/>
</dbReference>
<evidence type="ECO:0000256" key="7">
    <source>
        <dbReference type="SAM" id="MobiDB-lite"/>
    </source>
</evidence>
<dbReference type="EMBL" id="KN834789">
    <property type="protein sequence ID" value="KIK57699.1"/>
    <property type="molecule type" value="Genomic_DNA"/>
</dbReference>
<feature type="compositionally biased region" description="Low complexity" evidence="7">
    <location>
        <begin position="242"/>
        <end position="257"/>
    </location>
</feature>
<dbReference type="Gene3D" id="3.30.160.110">
    <property type="entry name" value="Siroheme synthase, domain 2"/>
    <property type="match status" value="1"/>
</dbReference>
<feature type="domain" description="Siroheme synthase central" evidence="10">
    <location>
        <begin position="136"/>
        <end position="162"/>
    </location>
</feature>
<evidence type="ECO:0000259" key="9">
    <source>
        <dbReference type="Pfam" id="PF14823"/>
    </source>
</evidence>
<keyword evidence="4" id="KW-0520">NAD</keyword>
<dbReference type="GO" id="GO:0019354">
    <property type="term" value="P:siroheme biosynthetic process"/>
    <property type="evidence" value="ECO:0007669"/>
    <property type="project" value="UniProtKB-UniPathway"/>
</dbReference>
<keyword evidence="5" id="KW-0627">Porphyrin biosynthesis</keyword>
<dbReference type="Pfam" id="PF14823">
    <property type="entry name" value="Sirohm_synth_C"/>
    <property type="match status" value="1"/>
</dbReference>
<evidence type="ECO:0000313" key="12">
    <source>
        <dbReference type="Proteomes" id="UP000053593"/>
    </source>
</evidence>
<keyword evidence="8" id="KW-0812">Transmembrane</keyword>
<dbReference type="PANTHER" id="PTHR35330:SF1">
    <property type="entry name" value="SIROHEME BIOSYNTHESIS PROTEIN MET8"/>
    <property type="match status" value="1"/>
</dbReference>
<evidence type="ECO:0000259" key="10">
    <source>
        <dbReference type="Pfam" id="PF14824"/>
    </source>
</evidence>
<dbReference type="GO" id="GO:0004325">
    <property type="term" value="F:ferrochelatase activity"/>
    <property type="evidence" value="ECO:0007669"/>
    <property type="project" value="InterPro"/>
</dbReference>
<evidence type="ECO:0000256" key="1">
    <source>
        <dbReference type="ARBA" id="ARBA00005010"/>
    </source>
</evidence>
<dbReference type="Gene3D" id="3.40.50.720">
    <property type="entry name" value="NAD(P)-binding Rossmann-like Domain"/>
    <property type="match status" value="2"/>
</dbReference>
<name>A0A0D0C5C6_9AGAR</name>
<dbReference type="InterPro" id="IPR036291">
    <property type="entry name" value="NAD(P)-bd_dom_sf"/>
</dbReference>
<dbReference type="AlphaFoldDB" id="A0A0D0C5C6"/>
<dbReference type="InterPro" id="IPR028162">
    <property type="entry name" value="Met8_C"/>
</dbReference>
<organism evidence="11 12">
    <name type="scientific">Collybiopsis luxurians FD-317 M1</name>
    <dbReference type="NCBI Taxonomy" id="944289"/>
    <lineage>
        <taxon>Eukaryota</taxon>
        <taxon>Fungi</taxon>
        <taxon>Dikarya</taxon>
        <taxon>Basidiomycota</taxon>
        <taxon>Agaricomycotina</taxon>
        <taxon>Agaricomycetes</taxon>
        <taxon>Agaricomycetidae</taxon>
        <taxon>Agaricales</taxon>
        <taxon>Marasmiineae</taxon>
        <taxon>Omphalotaceae</taxon>
        <taxon>Collybiopsis</taxon>
        <taxon>Collybiopsis luxurians</taxon>
    </lineage>
</organism>
<evidence type="ECO:0000256" key="4">
    <source>
        <dbReference type="ARBA" id="ARBA00023027"/>
    </source>
</evidence>
<feature type="transmembrane region" description="Helical" evidence="8">
    <location>
        <begin position="270"/>
        <end position="290"/>
    </location>
</feature>
<evidence type="ECO:0000256" key="2">
    <source>
        <dbReference type="ARBA" id="ARBA00012400"/>
    </source>
</evidence>